<evidence type="ECO:0000313" key="5">
    <source>
        <dbReference type="EMBL" id="PKR89101.1"/>
    </source>
</evidence>
<comment type="similarity">
    <text evidence="1">Belongs to the glycosyl hydrolase 32 family.</text>
</comment>
<dbReference type="InterPro" id="IPR013148">
    <property type="entry name" value="Glyco_hydro_32_N"/>
</dbReference>
<keyword evidence="2 5" id="KW-0378">Hydrolase</keyword>
<dbReference type="CDD" id="cd18609">
    <property type="entry name" value="GH32-like"/>
    <property type="match status" value="1"/>
</dbReference>
<feature type="domain" description="Glycosyl hydrolase family 32 N-terminal" evidence="4">
    <location>
        <begin position="20"/>
        <end position="220"/>
    </location>
</feature>
<sequence>MVFCPPQSWVWDFWIADDGATYHLYFLNAPRSLGHPDARHRNARIGHAVSTDLRHWTDRGPVLERGEEEAFDATAVWTGCVVRDDTGLWRMFYTGARFLSEKGPANVETVGLAVSTDLNVWKKRPGSLLSADRRWYETLGSSPWPEEAWRDPWVFRGTDGNWHMLLTARSRDGDPLDRGIVGHATSRDLDHWLAAPPLSLPGSGYAHIEVMQIVDVGGCAHMVFSCDSSKLAGDRAGGIGGIWTMPLASLDHVCPSEARLLLPESHYSGRVVCDRQKKPMLLACLFEGGDVVGLSDPMALTVDADGYLALEDR</sequence>
<organism evidence="5 6">
    <name type="scientific">Pleomorphomonas diazotrophica</name>
    <dbReference type="NCBI Taxonomy" id="1166257"/>
    <lineage>
        <taxon>Bacteria</taxon>
        <taxon>Pseudomonadati</taxon>
        <taxon>Pseudomonadota</taxon>
        <taxon>Alphaproteobacteria</taxon>
        <taxon>Hyphomicrobiales</taxon>
        <taxon>Pleomorphomonadaceae</taxon>
        <taxon>Pleomorphomonas</taxon>
    </lineage>
</organism>
<keyword evidence="6" id="KW-1185">Reference proteome</keyword>
<dbReference type="AlphaFoldDB" id="A0A1I4WH90"/>
<comment type="caution">
    <text evidence="5">The sequence shown here is derived from an EMBL/GenBank/DDBJ whole genome shotgun (WGS) entry which is preliminary data.</text>
</comment>
<dbReference type="Proteomes" id="UP000233491">
    <property type="component" value="Unassembled WGS sequence"/>
</dbReference>
<dbReference type="PANTHER" id="PTHR43101:SF1">
    <property type="entry name" value="BETA-FRUCTOSIDASE"/>
    <property type="match status" value="1"/>
</dbReference>
<dbReference type="InterPro" id="IPR051214">
    <property type="entry name" value="GH32_Enzymes"/>
</dbReference>
<proteinExistence type="inferred from homology"/>
<evidence type="ECO:0000256" key="2">
    <source>
        <dbReference type="ARBA" id="ARBA00022801"/>
    </source>
</evidence>
<protein>
    <submittedName>
        <fullName evidence="5">Glycosyl hydrolase family 32</fullName>
    </submittedName>
</protein>
<dbReference type="PANTHER" id="PTHR43101">
    <property type="entry name" value="BETA-FRUCTOSIDASE"/>
    <property type="match status" value="1"/>
</dbReference>
<dbReference type="InterPro" id="IPR023296">
    <property type="entry name" value="Glyco_hydro_beta-prop_sf"/>
</dbReference>
<dbReference type="RefSeq" id="WP_101289328.1">
    <property type="nucleotide sequence ID" value="NZ_FOUQ01000017.1"/>
</dbReference>
<gene>
    <name evidence="5" type="ORF">CXZ10_11335</name>
</gene>
<dbReference type="OrthoDB" id="7064503at2"/>
<dbReference type="Pfam" id="PF00251">
    <property type="entry name" value="Glyco_hydro_32N"/>
    <property type="match status" value="1"/>
</dbReference>
<dbReference type="GO" id="GO:0016798">
    <property type="term" value="F:hydrolase activity, acting on glycosyl bonds"/>
    <property type="evidence" value="ECO:0007669"/>
    <property type="project" value="UniProtKB-KW"/>
</dbReference>
<reference evidence="5 6" key="1">
    <citation type="submission" date="2017-12" db="EMBL/GenBank/DDBJ databases">
        <title>Anaerobic carbon monoxide metabolism by Pleomorphomonas carboxyditropha sp. nov., a new mesophilic hydrogenogenic carboxidotroph.</title>
        <authorList>
            <person name="Esquivel-Elizondo S."/>
            <person name="Krajmalnik-Brown R."/>
        </authorList>
    </citation>
    <scope>NUCLEOTIDE SEQUENCE [LARGE SCALE GENOMIC DNA]</scope>
    <source>
        <strain evidence="5 6">R5-392</strain>
    </source>
</reference>
<keyword evidence="3" id="KW-0326">Glycosidase</keyword>
<evidence type="ECO:0000259" key="4">
    <source>
        <dbReference type="Pfam" id="PF00251"/>
    </source>
</evidence>
<dbReference type="EMBL" id="PJNW01000008">
    <property type="protein sequence ID" value="PKR89101.1"/>
    <property type="molecule type" value="Genomic_DNA"/>
</dbReference>
<dbReference type="SUPFAM" id="SSF75005">
    <property type="entry name" value="Arabinanase/levansucrase/invertase"/>
    <property type="match status" value="1"/>
</dbReference>
<evidence type="ECO:0000313" key="6">
    <source>
        <dbReference type="Proteomes" id="UP000233491"/>
    </source>
</evidence>
<accession>A0A1I4WH90</accession>
<dbReference type="Gene3D" id="2.115.10.20">
    <property type="entry name" value="Glycosyl hydrolase domain, family 43"/>
    <property type="match status" value="1"/>
</dbReference>
<evidence type="ECO:0000256" key="3">
    <source>
        <dbReference type="ARBA" id="ARBA00023295"/>
    </source>
</evidence>
<evidence type="ECO:0000256" key="1">
    <source>
        <dbReference type="ARBA" id="ARBA00009902"/>
    </source>
</evidence>
<name>A0A1I4WH90_9HYPH</name>